<dbReference type="PANTHER" id="PTHR45138:SF9">
    <property type="entry name" value="DIGUANYLATE CYCLASE DGCM-RELATED"/>
    <property type="match status" value="1"/>
</dbReference>
<dbReference type="Proteomes" id="UP000616547">
    <property type="component" value="Unassembled WGS sequence"/>
</dbReference>
<organism evidence="2 3">
    <name type="scientific">Lactobacillus nasalidis</name>
    <dbReference type="NCBI Taxonomy" id="2797258"/>
    <lineage>
        <taxon>Bacteria</taxon>
        <taxon>Bacillati</taxon>
        <taxon>Bacillota</taxon>
        <taxon>Bacilli</taxon>
        <taxon>Lactobacillales</taxon>
        <taxon>Lactobacillaceae</taxon>
        <taxon>Lactobacillus</taxon>
    </lineage>
</organism>
<accession>A0ABQ3W6T9</accession>
<evidence type="ECO:0000259" key="1">
    <source>
        <dbReference type="PROSITE" id="PS50887"/>
    </source>
</evidence>
<dbReference type="PANTHER" id="PTHR45138">
    <property type="entry name" value="REGULATORY COMPONENTS OF SENSORY TRANSDUCTION SYSTEM"/>
    <property type="match status" value="1"/>
</dbReference>
<evidence type="ECO:0000313" key="3">
    <source>
        <dbReference type="Proteomes" id="UP000616547"/>
    </source>
</evidence>
<proteinExistence type="predicted"/>
<evidence type="ECO:0000313" key="2">
    <source>
        <dbReference type="EMBL" id="GHW01302.1"/>
    </source>
</evidence>
<dbReference type="InterPro" id="IPR035965">
    <property type="entry name" value="PAS-like_dom_sf"/>
</dbReference>
<dbReference type="InterPro" id="IPR000160">
    <property type="entry name" value="GGDEF_dom"/>
</dbReference>
<dbReference type="EMBL" id="BOCI01000273">
    <property type="protein sequence ID" value="GHW01302.1"/>
    <property type="molecule type" value="Genomic_DNA"/>
</dbReference>
<dbReference type="PROSITE" id="PS50887">
    <property type="entry name" value="GGDEF"/>
    <property type="match status" value="1"/>
</dbReference>
<dbReference type="SUPFAM" id="SSF55073">
    <property type="entry name" value="Nucleotide cyclase"/>
    <property type="match status" value="1"/>
</dbReference>
<reference evidence="3" key="1">
    <citation type="submission" date="2021-01" db="EMBL/GenBank/DDBJ databases">
        <title>Draft genome sequence of Nasalis larvatus strain YZ03.</title>
        <authorList>
            <person name="Suzuki-Hashido N."/>
            <person name="Tsuchida S."/>
            <person name="Hayakawa T."/>
        </authorList>
    </citation>
    <scope>NUCLEOTIDE SEQUENCE [LARGE SCALE GENOMIC DNA]</scope>
    <source>
        <strain evidence="3">YZ03</strain>
    </source>
</reference>
<dbReference type="Gene3D" id="3.30.450.20">
    <property type="entry name" value="PAS domain"/>
    <property type="match status" value="1"/>
</dbReference>
<name>A0ABQ3W6T9_9LACO</name>
<dbReference type="Gene3D" id="3.30.70.270">
    <property type="match status" value="1"/>
</dbReference>
<comment type="caution">
    <text evidence="2">The sequence shown here is derived from an EMBL/GenBank/DDBJ whole genome shotgun (WGS) entry which is preliminary data.</text>
</comment>
<dbReference type="InterPro" id="IPR050469">
    <property type="entry name" value="Diguanylate_Cyclase"/>
</dbReference>
<dbReference type="InterPro" id="IPR029787">
    <property type="entry name" value="Nucleotide_cyclase"/>
</dbReference>
<dbReference type="InterPro" id="IPR043128">
    <property type="entry name" value="Rev_trsase/Diguanyl_cyclase"/>
</dbReference>
<protein>
    <recommendedName>
        <fullName evidence="1">GGDEF domain-containing protein</fullName>
    </recommendedName>
</protein>
<dbReference type="Pfam" id="PF13188">
    <property type="entry name" value="PAS_8"/>
    <property type="match status" value="1"/>
</dbReference>
<dbReference type="Pfam" id="PF00990">
    <property type="entry name" value="GGDEF"/>
    <property type="match status" value="1"/>
</dbReference>
<feature type="domain" description="GGDEF" evidence="1">
    <location>
        <begin position="27"/>
        <end position="158"/>
    </location>
</feature>
<dbReference type="SUPFAM" id="SSF55785">
    <property type="entry name" value="PYP-like sensor domain (PAS domain)"/>
    <property type="match status" value="1"/>
</dbReference>
<gene>
    <name evidence="2" type="ORF">lacNasYZ03_09890</name>
</gene>
<dbReference type="CDD" id="cd00130">
    <property type="entry name" value="PAS"/>
    <property type="match status" value="1"/>
</dbReference>
<dbReference type="InterPro" id="IPR000014">
    <property type="entry name" value="PAS"/>
</dbReference>
<sequence length="288" mass="31895">MDALTQISNRLGFDQQLDRFLAEHEGASFTLAMIDVDDFKLFNDLYGHQVGDQVLKQVARGLEEAVAGRGLVGRTGGDEFMLALLGLDAAASQPVIQQILTAEHQIVYQGQRINYSLSIGYADSPKHGRQLSSLVRRADEALYEVKLSGKSGAQYYSGENSRPLRAQLGFTLHDIAANIPAALLIYRPENGRILFVNQGTLRLLGYDNLWDFFGKVNTRAIHVVAPADLDRVKVWLDRFTAEAAVGDIHKLNYRVVTQDGKEVAVKANFSMVDNPHYGKLVYQTLTTA</sequence>
<keyword evidence="3" id="KW-1185">Reference proteome</keyword>
<dbReference type="NCBIfam" id="TIGR00254">
    <property type="entry name" value="GGDEF"/>
    <property type="match status" value="1"/>
</dbReference>
<dbReference type="CDD" id="cd01949">
    <property type="entry name" value="GGDEF"/>
    <property type="match status" value="1"/>
</dbReference>
<dbReference type="SMART" id="SM00267">
    <property type="entry name" value="GGDEF"/>
    <property type="match status" value="1"/>
</dbReference>